<sequence length="140" mass="15789">MDSVDRKENLSTQDLLPGEQDTTDRTAQTAQSDVDIVDPEPTETTSADDEQHQPLFAPEEVDGYREQWKSIQINFVDDPQRAVREADELVAKVIQSLAATFAAHKSELEGQWSRGGEVATEDLRLALRQYRSFFHQLLSA</sequence>
<dbReference type="RefSeq" id="WP_236808799.1">
    <property type="nucleotide sequence ID" value="NZ_CP015163.1"/>
</dbReference>
<keyword evidence="3" id="KW-1185">Reference proteome</keyword>
<dbReference type="EMBL" id="CP015163">
    <property type="protein sequence ID" value="AXB42173.1"/>
    <property type="molecule type" value="Genomic_DNA"/>
</dbReference>
<dbReference type="KEGG" id="aab:A4R43_06195"/>
<name>A0A344L299_9PSEU</name>
<accession>A0A344L299</accession>
<dbReference type="Proteomes" id="UP000250434">
    <property type="component" value="Chromosome"/>
</dbReference>
<protein>
    <submittedName>
        <fullName evidence="2">Uncharacterized protein</fullName>
    </submittedName>
</protein>
<evidence type="ECO:0000313" key="2">
    <source>
        <dbReference type="EMBL" id="AXB42173.1"/>
    </source>
</evidence>
<evidence type="ECO:0000256" key="1">
    <source>
        <dbReference type="SAM" id="MobiDB-lite"/>
    </source>
</evidence>
<proteinExistence type="predicted"/>
<evidence type="ECO:0000313" key="3">
    <source>
        <dbReference type="Proteomes" id="UP000250434"/>
    </source>
</evidence>
<organism evidence="2 3">
    <name type="scientific">Amycolatopsis albispora</name>
    <dbReference type="NCBI Taxonomy" id="1804986"/>
    <lineage>
        <taxon>Bacteria</taxon>
        <taxon>Bacillati</taxon>
        <taxon>Actinomycetota</taxon>
        <taxon>Actinomycetes</taxon>
        <taxon>Pseudonocardiales</taxon>
        <taxon>Pseudonocardiaceae</taxon>
        <taxon>Amycolatopsis</taxon>
    </lineage>
</organism>
<feature type="region of interest" description="Disordered" evidence="1">
    <location>
        <begin position="1"/>
        <end position="56"/>
    </location>
</feature>
<gene>
    <name evidence="2" type="ORF">A4R43_06195</name>
</gene>
<reference evidence="2 3" key="1">
    <citation type="submission" date="2016-04" db="EMBL/GenBank/DDBJ databases">
        <title>Complete genome sequence and analysis of deep-sea sediment isolate, Amycolatopsis sp. WP1.</title>
        <authorList>
            <person name="Wang H."/>
            <person name="Chen S."/>
            <person name="Wu Q."/>
        </authorList>
    </citation>
    <scope>NUCLEOTIDE SEQUENCE [LARGE SCALE GENOMIC DNA]</scope>
    <source>
        <strain evidence="2 3">WP1</strain>
    </source>
</reference>
<dbReference type="AlphaFoldDB" id="A0A344L299"/>